<keyword evidence="4" id="KW-1003">Cell membrane</keyword>
<evidence type="ECO:0000256" key="35">
    <source>
        <dbReference type="ARBA" id="ARBA00048656"/>
    </source>
</evidence>
<evidence type="ECO:0000256" key="43">
    <source>
        <dbReference type="SAM" id="SignalP"/>
    </source>
</evidence>
<dbReference type="GO" id="GO:0004622">
    <property type="term" value="F:phosphatidylcholine lysophospholipase activity"/>
    <property type="evidence" value="ECO:0007669"/>
    <property type="project" value="UniProtKB-EC"/>
</dbReference>
<comment type="catalytic activity">
    <reaction evidence="26">
        <text>1-hexadecanoyl-2-(9Z-octadecenoyl)-sn-glycero-3-phospho-(1'-sn-glycerol) + H2O = 1-hexadecanoyl-sn-glycero-3-phospho-(1'-sn-glycerol) + (9Z)-octadecenoate + H(+)</text>
        <dbReference type="Rhea" id="RHEA:40919"/>
        <dbReference type="ChEBI" id="CHEBI:15377"/>
        <dbReference type="ChEBI" id="CHEBI:15378"/>
        <dbReference type="ChEBI" id="CHEBI:30823"/>
        <dbReference type="ChEBI" id="CHEBI:72841"/>
        <dbReference type="ChEBI" id="CHEBI:75158"/>
    </reaction>
    <physiologicalReaction direction="left-to-right" evidence="26">
        <dbReference type="Rhea" id="RHEA:40920"/>
    </physiologicalReaction>
</comment>
<evidence type="ECO:0000256" key="32">
    <source>
        <dbReference type="ARBA" id="ARBA00048386"/>
    </source>
</evidence>
<evidence type="ECO:0000256" key="21">
    <source>
        <dbReference type="ARBA" id="ARBA00047324"/>
    </source>
</evidence>
<dbReference type="GO" id="GO:0004623">
    <property type="term" value="F:phospholipase A2 activity"/>
    <property type="evidence" value="ECO:0007669"/>
    <property type="project" value="UniProtKB-EC"/>
</dbReference>
<evidence type="ECO:0000256" key="30">
    <source>
        <dbReference type="ARBA" id="ARBA00048362"/>
    </source>
</evidence>
<comment type="catalytic activity">
    <reaction evidence="21">
        <text>1-hexadecanoyl-2-(9Z)-octadecenoyl-3-octadecanoyl-sn-glycerol + H2O = 2-(9Z-octadecenoyl)-3-octadecanoyl-sn-glycerol + hexadecanoate + H(+)</text>
        <dbReference type="Rhea" id="RHEA:41107"/>
        <dbReference type="ChEBI" id="CHEBI:7896"/>
        <dbReference type="ChEBI" id="CHEBI:15377"/>
        <dbReference type="ChEBI" id="CHEBI:15378"/>
        <dbReference type="ChEBI" id="CHEBI:75558"/>
        <dbReference type="ChEBI" id="CHEBI:77623"/>
    </reaction>
    <physiologicalReaction direction="left-to-right" evidence="21">
        <dbReference type="Rhea" id="RHEA:41108"/>
    </physiologicalReaction>
</comment>
<comment type="catalytic activity">
    <reaction evidence="32">
        <text>1,2,3-tri-(9Z-octadecenoyl)-glycerol + H2O = di-(9Z)-octadecenoylglycerol + (9Z)-octadecenoate + H(+)</text>
        <dbReference type="Rhea" id="RHEA:38575"/>
        <dbReference type="ChEBI" id="CHEBI:15377"/>
        <dbReference type="ChEBI" id="CHEBI:15378"/>
        <dbReference type="ChEBI" id="CHEBI:30823"/>
        <dbReference type="ChEBI" id="CHEBI:53753"/>
        <dbReference type="ChEBI" id="CHEBI:75945"/>
    </reaction>
    <physiologicalReaction direction="left-to-right" evidence="32">
        <dbReference type="Rhea" id="RHEA:38576"/>
    </physiologicalReaction>
</comment>
<comment type="catalytic activity">
    <reaction evidence="31">
        <text>1-octadecanoyl-2-(9Z,12Z)-octadecadienoyl-sn-glycerol + H2O = 1-octadecanoyl-sn-glycerol + (9Z,12Z)-octadecadienoate + H(+)</text>
        <dbReference type="Rhea" id="RHEA:40927"/>
        <dbReference type="ChEBI" id="CHEBI:15377"/>
        <dbReference type="ChEBI" id="CHEBI:15378"/>
        <dbReference type="ChEBI" id="CHEBI:30245"/>
        <dbReference type="ChEBI" id="CHEBI:75550"/>
        <dbReference type="ChEBI" id="CHEBI:77097"/>
    </reaction>
    <physiologicalReaction direction="left-to-right" evidence="31">
        <dbReference type="Rhea" id="RHEA:40928"/>
    </physiologicalReaction>
</comment>
<evidence type="ECO:0000256" key="34">
    <source>
        <dbReference type="ARBA" id="ARBA00048613"/>
    </source>
</evidence>
<evidence type="ECO:0000256" key="29">
    <source>
        <dbReference type="ARBA" id="ARBA00048227"/>
    </source>
</evidence>
<gene>
    <name evidence="44" type="ORF">HOLleu_07476</name>
</gene>
<feature type="signal peptide" evidence="43">
    <location>
        <begin position="1"/>
        <end position="19"/>
    </location>
</feature>
<evidence type="ECO:0000256" key="17">
    <source>
        <dbReference type="ARBA" id="ARBA00031182"/>
    </source>
</evidence>
<evidence type="ECO:0000256" key="42">
    <source>
        <dbReference type="ARBA" id="ARBA00049461"/>
    </source>
</evidence>
<comment type="catalytic activity">
    <reaction evidence="35">
        <text>1-hexadecanoyl-sn-glycero-3-phosphocholine + H2O = sn-glycerol 3-phosphocholine + hexadecanoate + H(+)</text>
        <dbReference type="Rhea" id="RHEA:40435"/>
        <dbReference type="ChEBI" id="CHEBI:7896"/>
        <dbReference type="ChEBI" id="CHEBI:15377"/>
        <dbReference type="ChEBI" id="CHEBI:15378"/>
        <dbReference type="ChEBI" id="CHEBI:16870"/>
        <dbReference type="ChEBI" id="CHEBI:72998"/>
    </reaction>
    <physiologicalReaction direction="left-to-right" evidence="35">
        <dbReference type="Rhea" id="RHEA:40436"/>
    </physiologicalReaction>
</comment>
<comment type="catalytic activity">
    <reaction evidence="14">
        <text>1-hexadecanoyl-2-(9Z,12Z-octadecadienoyl)-sn-glycero-3-phosphocholine + H2O = (9Z,12Z)-octadecadienoate + 1-hexadecanoyl-sn-glycero-3-phosphocholine + H(+)</text>
        <dbReference type="Rhea" id="RHEA:40811"/>
        <dbReference type="ChEBI" id="CHEBI:15377"/>
        <dbReference type="ChEBI" id="CHEBI:15378"/>
        <dbReference type="ChEBI" id="CHEBI:30245"/>
        <dbReference type="ChEBI" id="CHEBI:72998"/>
        <dbReference type="ChEBI" id="CHEBI:73002"/>
    </reaction>
    <physiologicalReaction direction="left-to-right" evidence="14">
        <dbReference type="Rhea" id="RHEA:40812"/>
    </physiologicalReaction>
</comment>
<evidence type="ECO:0000256" key="31">
    <source>
        <dbReference type="ARBA" id="ARBA00048374"/>
    </source>
</evidence>
<evidence type="ECO:0000256" key="1">
    <source>
        <dbReference type="ARBA" id="ARBA00004247"/>
    </source>
</evidence>
<keyword evidence="8" id="KW-0378">Hydrolase</keyword>
<dbReference type="OrthoDB" id="10265800at2759"/>
<evidence type="ECO:0000256" key="13">
    <source>
        <dbReference type="ARBA" id="ARBA00023369"/>
    </source>
</evidence>
<dbReference type="InterPro" id="IPR035547">
    <property type="entry name" value="Phospholipase_B"/>
</dbReference>
<comment type="catalytic activity">
    <reaction evidence="41">
        <text>1,3-di-(9Z-octadecenoyl)-glycerol + H2O = 1-(9Z-octadecenoyl)-glycerol + (9Z)-octadecenoate + H(+)</text>
        <dbReference type="Rhea" id="RHEA:39939"/>
        <dbReference type="ChEBI" id="CHEBI:15377"/>
        <dbReference type="ChEBI" id="CHEBI:15378"/>
        <dbReference type="ChEBI" id="CHEBI:30823"/>
        <dbReference type="ChEBI" id="CHEBI:75342"/>
        <dbReference type="ChEBI" id="CHEBI:75735"/>
    </reaction>
    <physiologicalReaction direction="left-to-right" evidence="41">
        <dbReference type="Rhea" id="RHEA:39940"/>
    </physiologicalReaction>
</comment>
<evidence type="ECO:0000256" key="23">
    <source>
        <dbReference type="ARBA" id="ARBA00047438"/>
    </source>
</evidence>
<dbReference type="CDD" id="cd01824">
    <property type="entry name" value="Phospholipase_B_like"/>
    <property type="match status" value="1"/>
</dbReference>
<dbReference type="EMBL" id="JAIZAY010000003">
    <property type="protein sequence ID" value="KAJ8044680.1"/>
    <property type="molecule type" value="Genomic_DNA"/>
</dbReference>
<keyword evidence="10" id="KW-0443">Lipid metabolism</keyword>
<feature type="chain" id="PRO_5040481126" description="Phospholipase B1, membrane-associated" evidence="43">
    <location>
        <begin position="20"/>
        <end position="435"/>
    </location>
</feature>
<evidence type="ECO:0000256" key="24">
    <source>
        <dbReference type="ARBA" id="ARBA00047459"/>
    </source>
</evidence>
<keyword evidence="5" id="KW-0812">Transmembrane</keyword>
<evidence type="ECO:0000256" key="14">
    <source>
        <dbReference type="ARBA" id="ARBA00023408"/>
    </source>
</evidence>
<comment type="catalytic activity">
    <reaction evidence="25">
        <text>2,3-di-(9Z)-octadecenoyl-sn-glycerol + H2O = 3-(9Z-octadecenoyl)-sn-glycerol + (9Z)-octadecenoate + H(+)</text>
        <dbReference type="Rhea" id="RHEA:42604"/>
        <dbReference type="ChEBI" id="CHEBI:15377"/>
        <dbReference type="ChEBI" id="CHEBI:15378"/>
        <dbReference type="ChEBI" id="CHEBI:30823"/>
        <dbReference type="ChEBI" id="CHEBI:75824"/>
        <dbReference type="ChEBI" id="CHEBI:75938"/>
    </reaction>
    <physiologicalReaction direction="left-to-right" evidence="25">
        <dbReference type="Rhea" id="RHEA:42605"/>
    </physiologicalReaction>
</comment>
<dbReference type="PANTHER" id="PTHR21325">
    <property type="entry name" value="PHOSPHOLIPASE B, PLB1"/>
    <property type="match status" value="1"/>
</dbReference>
<evidence type="ECO:0000313" key="45">
    <source>
        <dbReference type="Proteomes" id="UP001152320"/>
    </source>
</evidence>
<organism evidence="44 45">
    <name type="scientific">Holothuria leucospilota</name>
    <name type="common">Black long sea cucumber</name>
    <name type="synonym">Mertensiothuria leucospilota</name>
    <dbReference type="NCBI Taxonomy" id="206669"/>
    <lineage>
        <taxon>Eukaryota</taxon>
        <taxon>Metazoa</taxon>
        <taxon>Echinodermata</taxon>
        <taxon>Eleutherozoa</taxon>
        <taxon>Echinozoa</taxon>
        <taxon>Holothuroidea</taxon>
        <taxon>Aspidochirotacea</taxon>
        <taxon>Aspidochirotida</taxon>
        <taxon>Holothuriidae</taxon>
        <taxon>Holothuria</taxon>
    </lineage>
</organism>
<evidence type="ECO:0000256" key="6">
    <source>
        <dbReference type="ARBA" id="ARBA00022729"/>
    </source>
</evidence>
<evidence type="ECO:0000256" key="2">
    <source>
        <dbReference type="ARBA" id="ARBA00009979"/>
    </source>
</evidence>
<evidence type="ECO:0000256" key="18">
    <source>
        <dbReference type="ARBA" id="ARBA00031485"/>
    </source>
</evidence>
<evidence type="ECO:0000256" key="37">
    <source>
        <dbReference type="ARBA" id="ARBA00048869"/>
    </source>
</evidence>
<dbReference type="Pfam" id="PF00657">
    <property type="entry name" value="Lipase_GDSL"/>
    <property type="match status" value="1"/>
</dbReference>
<comment type="catalytic activity">
    <reaction evidence="33">
        <text>a 1-acyl-sn-glycero-3-phosphocholine + H2O = sn-glycerol 3-phosphocholine + a fatty acid + H(+)</text>
        <dbReference type="Rhea" id="RHEA:15177"/>
        <dbReference type="ChEBI" id="CHEBI:15377"/>
        <dbReference type="ChEBI" id="CHEBI:15378"/>
        <dbReference type="ChEBI" id="CHEBI:16870"/>
        <dbReference type="ChEBI" id="CHEBI:28868"/>
        <dbReference type="ChEBI" id="CHEBI:58168"/>
        <dbReference type="EC" id="3.1.1.5"/>
    </reaction>
    <physiologicalReaction direction="left-to-right" evidence="33">
        <dbReference type="Rhea" id="RHEA:15178"/>
    </physiologicalReaction>
</comment>
<dbReference type="GO" id="GO:0031526">
    <property type="term" value="C:brush border membrane"/>
    <property type="evidence" value="ECO:0007669"/>
    <property type="project" value="TreeGrafter"/>
</dbReference>
<keyword evidence="7" id="KW-0677">Repeat</keyword>
<dbReference type="Gene3D" id="3.40.50.1110">
    <property type="entry name" value="SGNH hydrolase"/>
    <property type="match status" value="1"/>
</dbReference>
<evidence type="ECO:0000256" key="26">
    <source>
        <dbReference type="ARBA" id="ARBA00048015"/>
    </source>
</evidence>
<evidence type="ECO:0000256" key="5">
    <source>
        <dbReference type="ARBA" id="ARBA00022692"/>
    </source>
</evidence>
<evidence type="ECO:0000256" key="9">
    <source>
        <dbReference type="ARBA" id="ARBA00022989"/>
    </source>
</evidence>
<dbReference type="SUPFAM" id="SSF52266">
    <property type="entry name" value="SGNH hydrolase"/>
    <property type="match status" value="1"/>
</dbReference>
<keyword evidence="12" id="KW-0325">Glycoprotein</keyword>
<accession>A0A9Q1CGU4</accession>
<comment type="catalytic activity">
    <reaction evidence="42">
        <text>2-(9Z-octadecenoyl)-glycerol + H2O = glycerol + (9Z)-octadecenoate + H(+)</text>
        <dbReference type="Rhea" id="RHEA:38491"/>
        <dbReference type="ChEBI" id="CHEBI:15377"/>
        <dbReference type="ChEBI" id="CHEBI:15378"/>
        <dbReference type="ChEBI" id="CHEBI:17754"/>
        <dbReference type="ChEBI" id="CHEBI:30823"/>
        <dbReference type="ChEBI" id="CHEBI:73990"/>
    </reaction>
    <physiologicalReaction direction="left-to-right" evidence="42">
        <dbReference type="Rhea" id="RHEA:38492"/>
    </physiologicalReaction>
</comment>
<evidence type="ECO:0000256" key="3">
    <source>
        <dbReference type="ARBA" id="ARBA00015133"/>
    </source>
</evidence>
<evidence type="ECO:0000256" key="39">
    <source>
        <dbReference type="ARBA" id="ARBA00048939"/>
    </source>
</evidence>
<comment type="catalytic activity">
    <reaction evidence="27">
        <text>a 1-O-alkyl-2-acyl-sn-glycero-3-phosphocholine + H2O = a 1-O-alkyl-sn-glycero-3-phosphocholine + a fatty acid + H(+)</text>
        <dbReference type="Rhea" id="RHEA:36231"/>
        <dbReference type="ChEBI" id="CHEBI:15377"/>
        <dbReference type="ChEBI" id="CHEBI:15378"/>
        <dbReference type="ChEBI" id="CHEBI:28868"/>
        <dbReference type="ChEBI" id="CHEBI:30909"/>
        <dbReference type="ChEBI" id="CHEBI:36702"/>
        <dbReference type="EC" id="3.1.1.4"/>
    </reaction>
    <physiologicalReaction direction="left-to-right" evidence="27">
        <dbReference type="Rhea" id="RHEA:36232"/>
    </physiologicalReaction>
</comment>
<comment type="catalytic activity">
    <reaction evidence="38">
        <text>1-O-hexadecyl-2-(9Z)-octadecenoyl-sn-glycero-3-phosphocholine + H2O = 1-O-hexadecyl-sn-glycero-3-phosphocholine + (9Z)-octadecenoate + H(+)</text>
        <dbReference type="Rhea" id="RHEA:40915"/>
        <dbReference type="ChEBI" id="CHEBI:15377"/>
        <dbReference type="ChEBI" id="CHEBI:15378"/>
        <dbReference type="ChEBI" id="CHEBI:30823"/>
        <dbReference type="ChEBI" id="CHEBI:34112"/>
        <dbReference type="ChEBI" id="CHEBI:64496"/>
    </reaction>
    <physiologicalReaction direction="left-to-right" evidence="38">
        <dbReference type="Rhea" id="RHEA:40916"/>
    </physiologicalReaction>
</comment>
<comment type="catalytic activity">
    <reaction evidence="34">
        <text>1-hexadecanoyl-2-(9Z-octadecenoyl)-sn-glycero-3-phosphoethanolamine + H2O = 1-hexadecanoyl-sn-glycero-3-phosphoethanolamine + (9Z)-octadecenoate + H(+)</text>
        <dbReference type="Rhea" id="RHEA:40911"/>
        <dbReference type="ChEBI" id="CHEBI:15377"/>
        <dbReference type="ChEBI" id="CHEBI:15378"/>
        <dbReference type="ChEBI" id="CHEBI:30823"/>
        <dbReference type="ChEBI" id="CHEBI:73004"/>
        <dbReference type="ChEBI" id="CHEBI:73007"/>
    </reaction>
    <physiologicalReaction direction="left-to-right" evidence="34">
        <dbReference type="Rhea" id="RHEA:40912"/>
    </physiologicalReaction>
</comment>
<dbReference type="Proteomes" id="UP001152320">
    <property type="component" value="Chromosome 3"/>
</dbReference>
<comment type="caution">
    <text evidence="44">The sequence shown here is derived from an EMBL/GenBank/DDBJ whole genome shotgun (WGS) entry which is preliminary data.</text>
</comment>
<comment type="catalytic activity">
    <reaction evidence="13">
        <text>a triacylglycerol + H2O = a diacylglycerol + a fatty acid + H(+)</text>
        <dbReference type="Rhea" id="RHEA:12044"/>
        <dbReference type="ChEBI" id="CHEBI:15377"/>
        <dbReference type="ChEBI" id="CHEBI:15378"/>
        <dbReference type="ChEBI" id="CHEBI:17855"/>
        <dbReference type="ChEBI" id="CHEBI:18035"/>
        <dbReference type="ChEBI" id="CHEBI:28868"/>
        <dbReference type="EC" id="3.1.1.3"/>
    </reaction>
    <physiologicalReaction direction="left-to-right" evidence="13">
        <dbReference type="Rhea" id="RHEA:12045"/>
    </physiologicalReaction>
</comment>
<comment type="catalytic activity">
    <reaction evidence="23">
        <text>1-(9Z-octadecenoyl)-glycerol + H2O = glycerol + (9Z)-octadecenoate + H(+)</text>
        <dbReference type="Rhea" id="RHEA:38487"/>
        <dbReference type="ChEBI" id="CHEBI:15377"/>
        <dbReference type="ChEBI" id="CHEBI:15378"/>
        <dbReference type="ChEBI" id="CHEBI:17754"/>
        <dbReference type="ChEBI" id="CHEBI:30823"/>
        <dbReference type="ChEBI" id="CHEBI:75342"/>
    </reaction>
    <physiologicalReaction direction="left-to-right" evidence="23">
        <dbReference type="Rhea" id="RHEA:38488"/>
    </physiologicalReaction>
</comment>
<comment type="function">
    <text evidence="20">Calcium-independent membrane-associated phospholipase that catalyzes complete diacylation of phospholipids by hydrolyzing both sn-1 and sn-2 fatty acyl chains attached to the glycerol backbone (phospholipase B activity). Has dual phospholipase and lysophospholipase activities toward diacylphospholipids. Preferentially cleaves sn-2 ester bonds over sn-1 bonds. Acts as a lipase toward glycerolipid substrates. Hydrolyzes fatty acyl chains of diacylglycerols with preference for the sn-2 position and of triacylglycerols with not positional selectivity. May also hydrolyze long chain retinyl esters such as retinyl palmitate. May contribute to digestion of dietary phospholipids, glycerolipids and retinoids, facilitating lipid absorption at the brush border.</text>
</comment>
<comment type="catalytic activity">
    <reaction evidence="40">
        <text>1,2-dihexadecanoyl-sn-glycero-3-phosphocholine + 2 H2O = sn-glycerol 3-phosphocholine + 2 hexadecanoate + 2 H(+)</text>
        <dbReference type="Rhea" id="RHEA:40975"/>
        <dbReference type="ChEBI" id="CHEBI:7896"/>
        <dbReference type="ChEBI" id="CHEBI:15377"/>
        <dbReference type="ChEBI" id="CHEBI:15378"/>
        <dbReference type="ChEBI" id="CHEBI:16870"/>
        <dbReference type="ChEBI" id="CHEBI:72999"/>
    </reaction>
    <physiologicalReaction direction="left-to-right" evidence="40">
        <dbReference type="Rhea" id="RHEA:40976"/>
    </physiologicalReaction>
</comment>
<comment type="catalytic activity">
    <reaction evidence="36">
        <text>1-hexadecanoyl-2-(9Z-octadecenoyl)-sn-glycero-3-phosphocholine + H2O = 1-hexadecanoyl-sn-glycero-3-phosphocholine + (9Z)-octadecenoate + H(+)</text>
        <dbReference type="Rhea" id="RHEA:38779"/>
        <dbReference type="ChEBI" id="CHEBI:15377"/>
        <dbReference type="ChEBI" id="CHEBI:15378"/>
        <dbReference type="ChEBI" id="CHEBI:30823"/>
        <dbReference type="ChEBI" id="CHEBI:72998"/>
        <dbReference type="ChEBI" id="CHEBI:73001"/>
    </reaction>
    <physiologicalReaction direction="left-to-right" evidence="36">
        <dbReference type="Rhea" id="RHEA:38780"/>
    </physiologicalReaction>
</comment>
<dbReference type="InterPro" id="IPR001087">
    <property type="entry name" value="GDSL"/>
</dbReference>
<keyword evidence="6 43" id="KW-0732">Signal</keyword>
<evidence type="ECO:0000313" key="44">
    <source>
        <dbReference type="EMBL" id="KAJ8044680.1"/>
    </source>
</evidence>
<comment type="catalytic activity">
    <reaction evidence="30">
        <text>1-hexadecanoyl-2-(9Z,12Z-octadecadienoyl)-sn-glycero-3-phosphocholine + H2O = 2-(9Z,12Z-octadecadienoyl)-sn-glycero-3-phosphocholine + hexadecanoate + H(+)</text>
        <dbReference type="Rhea" id="RHEA:40971"/>
        <dbReference type="ChEBI" id="CHEBI:7896"/>
        <dbReference type="ChEBI" id="CHEBI:15377"/>
        <dbReference type="ChEBI" id="CHEBI:15378"/>
        <dbReference type="ChEBI" id="CHEBI:73002"/>
        <dbReference type="ChEBI" id="CHEBI:76084"/>
    </reaction>
    <physiologicalReaction direction="left-to-right" evidence="30">
        <dbReference type="Rhea" id="RHEA:40972"/>
    </physiologicalReaction>
</comment>
<evidence type="ECO:0000256" key="16">
    <source>
        <dbReference type="ARBA" id="ARBA00029723"/>
    </source>
</evidence>
<evidence type="ECO:0000256" key="11">
    <source>
        <dbReference type="ARBA" id="ARBA00023136"/>
    </source>
</evidence>
<comment type="catalytic activity">
    <reaction evidence="28">
        <text>1,2-di-(9Z-octadecenoyl)-sn-glycero-3-phosphocholine + H2O = 1-(9Z-octadecenoyl)-sn-glycero-3-phosphocholine + (9Z)-octadecenoate + H(+)</text>
        <dbReference type="Rhea" id="RHEA:40923"/>
        <dbReference type="ChEBI" id="CHEBI:15377"/>
        <dbReference type="ChEBI" id="CHEBI:15378"/>
        <dbReference type="ChEBI" id="CHEBI:28610"/>
        <dbReference type="ChEBI" id="CHEBI:30823"/>
        <dbReference type="ChEBI" id="CHEBI:74669"/>
    </reaction>
    <physiologicalReaction direction="left-to-right" evidence="28">
        <dbReference type="Rhea" id="RHEA:40924"/>
    </physiologicalReaction>
</comment>
<dbReference type="InterPro" id="IPR038885">
    <property type="entry name" value="PLB1"/>
</dbReference>
<evidence type="ECO:0000256" key="36">
    <source>
        <dbReference type="ARBA" id="ARBA00048699"/>
    </source>
</evidence>
<comment type="catalytic activity">
    <reaction evidence="15">
        <text>a 1,2-diacyl-sn-glycero-3-phosphocholine + H2O = a 1-acyl-sn-glycero-3-phosphocholine + a fatty acid + H(+)</text>
        <dbReference type="Rhea" id="RHEA:15801"/>
        <dbReference type="ChEBI" id="CHEBI:15377"/>
        <dbReference type="ChEBI" id="CHEBI:15378"/>
        <dbReference type="ChEBI" id="CHEBI:28868"/>
        <dbReference type="ChEBI" id="CHEBI:57643"/>
        <dbReference type="ChEBI" id="CHEBI:58168"/>
        <dbReference type="EC" id="3.1.1.4"/>
    </reaction>
    <physiologicalReaction direction="left-to-right" evidence="15">
        <dbReference type="Rhea" id="RHEA:15802"/>
    </physiologicalReaction>
</comment>
<proteinExistence type="inferred from homology"/>
<evidence type="ECO:0000256" key="19">
    <source>
        <dbReference type="ARBA" id="ARBA00033022"/>
    </source>
</evidence>
<evidence type="ECO:0000256" key="15">
    <source>
        <dbReference type="ARBA" id="ARBA00023422"/>
    </source>
</evidence>
<evidence type="ECO:0000256" key="4">
    <source>
        <dbReference type="ARBA" id="ARBA00022475"/>
    </source>
</evidence>
<evidence type="ECO:0000256" key="40">
    <source>
        <dbReference type="ARBA" id="ARBA00049363"/>
    </source>
</evidence>
<dbReference type="GO" id="GO:0006644">
    <property type="term" value="P:phospholipid metabolic process"/>
    <property type="evidence" value="ECO:0007669"/>
    <property type="project" value="TreeGrafter"/>
</dbReference>
<keyword evidence="9" id="KW-1133">Transmembrane helix</keyword>
<dbReference type="AlphaFoldDB" id="A0A9Q1CGU4"/>
<keyword evidence="45" id="KW-1185">Reference proteome</keyword>
<evidence type="ECO:0000256" key="12">
    <source>
        <dbReference type="ARBA" id="ARBA00023180"/>
    </source>
</evidence>
<evidence type="ECO:0000256" key="41">
    <source>
        <dbReference type="ARBA" id="ARBA00049372"/>
    </source>
</evidence>
<protein>
    <recommendedName>
        <fullName evidence="3">Phospholipase B1, membrane-associated</fullName>
    </recommendedName>
    <alternativeName>
        <fullName evidence="16">Lysophospholipase</fullName>
    </alternativeName>
    <alternativeName>
        <fullName evidence="17">Phospholipase A2</fullName>
    </alternativeName>
    <alternativeName>
        <fullName evidence="19">Phospholipase B/lipase</fullName>
    </alternativeName>
    <alternativeName>
        <fullName evidence="18">Triacylglycerol lipase</fullName>
    </alternativeName>
</protein>
<name>A0A9Q1CGU4_HOLLE</name>
<dbReference type="InterPro" id="IPR036514">
    <property type="entry name" value="SGNH_hydro_sf"/>
</dbReference>
<comment type="catalytic activity">
    <reaction evidence="24">
        <text>1-hexadecanoyl-2-(9Z)-octadecenoyl-3-octadecanoyl-sn-glycerol + H2O = 1-hexadecanoyl-2-(9Z-octadecenoyl)-sn-glycerol + octadecanoate + H(+)</text>
        <dbReference type="Rhea" id="RHEA:41111"/>
        <dbReference type="ChEBI" id="CHEBI:15377"/>
        <dbReference type="ChEBI" id="CHEBI:15378"/>
        <dbReference type="ChEBI" id="CHEBI:25629"/>
        <dbReference type="ChEBI" id="CHEBI:75466"/>
        <dbReference type="ChEBI" id="CHEBI:77623"/>
    </reaction>
    <physiologicalReaction direction="left-to-right" evidence="24">
        <dbReference type="Rhea" id="RHEA:41112"/>
    </physiologicalReaction>
</comment>
<evidence type="ECO:0000256" key="8">
    <source>
        <dbReference type="ARBA" id="ARBA00022801"/>
    </source>
</evidence>
<comment type="catalytic activity">
    <reaction evidence="22">
        <text>1,3-dihexadecanoyl-2-(9Z-octadecenoyl)glycerol + H2O = 1-hexadecanoyl-2-(9Z-octadecenoyl)-glycerol + hexadecanoate + H(+)</text>
        <dbReference type="Rhea" id="RHEA:40979"/>
        <dbReference type="ChEBI" id="CHEBI:7896"/>
        <dbReference type="ChEBI" id="CHEBI:15377"/>
        <dbReference type="ChEBI" id="CHEBI:15378"/>
        <dbReference type="ChEBI" id="CHEBI:75585"/>
        <dbReference type="ChEBI" id="CHEBI:75688"/>
    </reaction>
    <physiologicalReaction direction="left-to-right" evidence="22">
        <dbReference type="Rhea" id="RHEA:40980"/>
    </physiologicalReaction>
</comment>
<evidence type="ECO:0000256" key="27">
    <source>
        <dbReference type="ARBA" id="ARBA00048049"/>
    </source>
</evidence>
<evidence type="ECO:0000256" key="7">
    <source>
        <dbReference type="ARBA" id="ARBA00022737"/>
    </source>
</evidence>
<keyword evidence="11" id="KW-0472">Membrane</keyword>
<comment type="similarity">
    <text evidence="2">Belongs to the 'GDSL' lipolytic enzyme family. Phospholipase B1 subfamily.</text>
</comment>
<dbReference type="GO" id="GO:0050253">
    <property type="term" value="F:retinyl-palmitate esterase activity"/>
    <property type="evidence" value="ECO:0007669"/>
    <property type="project" value="TreeGrafter"/>
</dbReference>
<evidence type="ECO:0000256" key="22">
    <source>
        <dbReference type="ARBA" id="ARBA00047363"/>
    </source>
</evidence>
<dbReference type="FunFam" id="3.40.50.1110:FF:000005">
    <property type="entry name" value="Phospholipase B1"/>
    <property type="match status" value="1"/>
</dbReference>
<comment type="subcellular location">
    <subcellularLocation>
        <location evidence="1">Apical cell membrane</location>
        <topology evidence="1">Single-pass type I membrane protein</topology>
    </subcellularLocation>
</comment>
<evidence type="ECO:0000256" key="10">
    <source>
        <dbReference type="ARBA" id="ARBA00023098"/>
    </source>
</evidence>
<evidence type="ECO:0000256" key="20">
    <source>
        <dbReference type="ARBA" id="ARBA00045916"/>
    </source>
</evidence>
<evidence type="ECO:0000256" key="33">
    <source>
        <dbReference type="ARBA" id="ARBA00048454"/>
    </source>
</evidence>
<comment type="catalytic activity">
    <reaction evidence="29">
        <text>1,2-dihexadecanoyl-sn-glycero-3-phosphocholine + H2O = 1-hexadecanoyl-sn-glycero-3-phosphocholine + hexadecanoate + H(+)</text>
        <dbReference type="Rhea" id="RHEA:41223"/>
        <dbReference type="ChEBI" id="CHEBI:7896"/>
        <dbReference type="ChEBI" id="CHEBI:15377"/>
        <dbReference type="ChEBI" id="CHEBI:15378"/>
        <dbReference type="ChEBI" id="CHEBI:72998"/>
        <dbReference type="ChEBI" id="CHEBI:72999"/>
    </reaction>
    <physiologicalReaction direction="left-to-right" evidence="29">
        <dbReference type="Rhea" id="RHEA:41224"/>
    </physiologicalReaction>
</comment>
<sequence>MADKGFFYILLLFICSSFAQELVNDEGVPIVLDYLNLIRPMENETTPPEWFQRLPGYECSLHPRWPGETRFTFPCDEMAPSSTRPTSVHRLRPGDINVIGALGDSITAANGAGACFLPEVAYMYRGQCFSTGGDGSFEDNPTLANILRKYNPGLKGYSLETNWWTSPQAGMNVGIPGAVADDMPEQAHAIINAMKDDPNIDFENDWKLVTIFIGGNDLCGWCRRREQRTAELYTKWIQDALQILHDGVLPRTYVAVAGILLVPEVDVMDKPLCKIMHQQFCSCGMDLSIRNEFWNITRDYQVTLQAMVESGIFDDKEDFTASLLPALHNTHMPRLPDGTPDYSYFSADCFHFSHKGHAGFGATLWNNMLERVGERTDSFVGDEPLLCPTSQFPYLYTNVNSEPGFQIEEPSAAEKPVALSLLVLIVMTLLQIMLV</sequence>
<reference evidence="44" key="1">
    <citation type="submission" date="2021-10" db="EMBL/GenBank/DDBJ databases">
        <title>Tropical sea cucumber genome reveals ecological adaptation and Cuvierian tubules defense mechanism.</title>
        <authorList>
            <person name="Chen T."/>
        </authorList>
    </citation>
    <scope>NUCLEOTIDE SEQUENCE</scope>
    <source>
        <strain evidence="44">Nanhai2018</strain>
        <tissue evidence="44">Muscle</tissue>
    </source>
</reference>
<evidence type="ECO:0000256" key="38">
    <source>
        <dbReference type="ARBA" id="ARBA00048872"/>
    </source>
</evidence>
<dbReference type="PANTHER" id="PTHR21325:SF31">
    <property type="entry name" value="GH22081P-RELATED"/>
    <property type="match status" value="1"/>
</dbReference>
<comment type="catalytic activity">
    <reaction evidence="37">
        <text>1,3-dihexadecanoyl-2-(9Z-octadecenoyl)glycerol + H2O = 1,3-dihexadecanoylglycerol + (9Z)-octadecenoate + H(+)</text>
        <dbReference type="Rhea" id="RHEA:40983"/>
        <dbReference type="ChEBI" id="CHEBI:15377"/>
        <dbReference type="ChEBI" id="CHEBI:15378"/>
        <dbReference type="ChEBI" id="CHEBI:30823"/>
        <dbReference type="ChEBI" id="CHEBI:75688"/>
        <dbReference type="ChEBI" id="CHEBI:77619"/>
    </reaction>
    <physiologicalReaction direction="left-to-right" evidence="37">
        <dbReference type="Rhea" id="RHEA:40984"/>
    </physiologicalReaction>
</comment>
<evidence type="ECO:0000256" key="28">
    <source>
        <dbReference type="ARBA" id="ARBA00048058"/>
    </source>
</evidence>
<dbReference type="GO" id="GO:0004806">
    <property type="term" value="F:triacylglycerol lipase activity"/>
    <property type="evidence" value="ECO:0007669"/>
    <property type="project" value="UniProtKB-EC"/>
</dbReference>
<evidence type="ECO:0000256" key="25">
    <source>
        <dbReference type="ARBA" id="ARBA00048011"/>
    </source>
</evidence>
<comment type="catalytic activity">
    <reaction evidence="39">
        <text>1-hexadecanoyl-2-(9Z)-octadecenoyl-3-octadecanoyl-sn-glycerol + H2O = 1-hexadecanoyl-3-octadecanoyl-sn-glycerol + (9Z)-octadecenoate + H(+)</text>
        <dbReference type="Rhea" id="RHEA:41103"/>
        <dbReference type="ChEBI" id="CHEBI:15377"/>
        <dbReference type="ChEBI" id="CHEBI:15378"/>
        <dbReference type="ChEBI" id="CHEBI:30823"/>
        <dbReference type="ChEBI" id="CHEBI:77623"/>
        <dbReference type="ChEBI" id="CHEBI:77624"/>
    </reaction>
    <physiologicalReaction direction="left-to-right" evidence="39">
        <dbReference type="Rhea" id="RHEA:41104"/>
    </physiologicalReaction>
</comment>